<keyword evidence="4" id="KW-0812">Transmembrane</keyword>
<evidence type="ECO:0000256" key="3">
    <source>
        <dbReference type="PROSITE-ProRule" id="PRU00284"/>
    </source>
</evidence>
<feature type="transmembrane region" description="Helical" evidence="4">
    <location>
        <begin position="7"/>
        <end position="26"/>
    </location>
</feature>
<dbReference type="Gene3D" id="1.10.287.950">
    <property type="entry name" value="Methyl-accepting chemotaxis protein"/>
    <property type="match status" value="1"/>
</dbReference>
<dbReference type="InterPro" id="IPR004090">
    <property type="entry name" value="Chemotax_Me-accpt_rcpt"/>
</dbReference>
<dbReference type="InterPro" id="IPR013587">
    <property type="entry name" value="Nitrate/nitrite_sensing"/>
</dbReference>
<accession>A3JZ54</accession>
<dbReference type="Pfam" id="PF08376">
    <property type="entry name" value="NIT"/>
    <property type="match status" value="1"/>
</dbReference>
<evidence type="ECO:0000256" key="4">
    <source>
        <dbReference type="SAM" id="Phobius"/>
    </source>
</evidence>
<dbReference type="Proteomes" id="UP000005713">
    <property type="component" value="Unassembled WGS sequence"/>
</dbReference>
<protein>
    <submittedName>
        <fullName evidence="7">Methyl-accepting chemotaxis protein</fullName>
    </submittedName>
</protein>
<proteinExistence type="inferred from homology"/>
<dbReference type="PRINTS" id="PR00260">
    <property type="entry name" value="CHEMTRNSDUCR"/>
</dbReference>
<keyword evidence="3" id="KW-0807">Transducer</keyword>
<feature type="domain" description="Methyl-accepting transducer" evidence="5">
    <location>
        <begin position="447"/>
        <end position="676"/>
    </location>
</feature>
<dbReference type="SMART" id="SM00283">
    <property type="entry name" value="MA"/>
    <property type="match status" value="1"/>
</dbReference>
<evidence type="ECO:0000313" key="8">
    <source>
        <dbReference type="Proteomes" id="UP000005713"/>
    </source>
</evidence>
<comment type="caution">
    <text evidence="7">The sequence shown here is derived from an EMBL/GenBank/DDBJ whole genome shotgun (WGS) entry which is preliminary data.</text>
</comment>
<comment type="similarity">
    <text evidence="2">Belongs to the methyl-accepting chemotaxis (MCP) protein family.</text>
</comment>
<sequence length="705" mass="75330">MTLRETALVIMIPLLALIGYLTWYDWAAGQNRIDHLDAQARGIAEAELINNLVHELQKERGFSAGYTSSGGTSFADALPAQRLDTDAALAAISGALPMAHAMAPTPMANADAAIAELADWRAAITATEKTVPELAGWYTGLINTLLTTANRVSEAHASEGLARLVEAKTLVGKAKESAGLERAMGATGLGAGAFAPAVHTRFVSLGAVQAADLAAAAQVLERPDWLEALRQSEAAQTVTTMRGVLTASVHTGTMGGYTAPQWFAASTAWIDSLRALELDLAQEIRTNAALQREETATQLRNTVLLTVGAALTAALFSFLLFEKTLRRISSLIALMGHYRDGNFEPEVPQSSQRSELGRMARVLADFKAAMLFQRQDSARAEAEERARLNGTHQQVVDMVAEGLNALANADLTRRFHTPLDPKYDHIRLDFNSAADRLNRVISGLVSAVTQISDRSRQMQDGAEDLAHRTEQQSDAIIRSADGVARVTKETRDDAQHIASAKEEARAASDTAAESDRTVAEAIAAMDQISQRSDEIAKIVTVIEELAFQTNLLALNARVEAARAGESGRGFAVVAEEVRDLAGRSSKSALDIKKLISESHREVQDGVQLVNGAGQSLQTMVSSIHKMDEALSDIAASTSAHASDLAEIDSAMKLLQDLTHANAGLVADTRTTSSALAGTAQDLSRSVSEFRIDTEDPVQSPAERAA</sequence>
<dbReference type="SUPFAM" id="SSF58104">
    <property type="entry name" value="Methyl-accepting chemotaxis protein (MCP) signaling domain"/>
    <property type="match status" value="1"/>
</dbReference>
<keyword evidence="1" id="KW-0145">Chemotaxis</keyword>
<keyword evidence="4" id="KW-1133">Transmembrane helix</keyword>
<dbReference type="PROSITE" id="PS50885">
    <property type="entry name" value="HAMP"/>
    <property type="match status" value="1"/>
</dbReference>
<evidence type="ECO:0000259" key="6">
    <source>
        <dbReference type="PROSITE" id="PS50885"/>
    </source>
</evidence>
<dbReference type="OrthoDB" id="9814362at2"/>
<reference evidence="7 8" key="1">
    <citation type="submission" date="2006-06" db="EMBL/GenBank/DDBJ databases">
        <authorList>
            <person name="Moran M.A."/>
            <person name="Ferriera S."/>
            <person name="Johnson J."/>
            <person name="Kravitz S."/>
            <person name="Beeson K."/>
            <person name="Sutton G."/>
            <person name="Rogers Y.-H."/>
            <person name="Friedman R."/>
            <person name="Frazier M."/>
            <person name="Venter J.C."/>
        </authorList>
    </citation>
    <scope>NUCLEOTIDE SEQUENCE [LARGE SCALE GENOMIC DNA]</scope>
    <source>
        <strain evidence="7 8">E-37</strain>
    </source>
</reference>
<evidence type="ECO:0000256" key="2">
    <source>
        <dbReference type="ARBA" id="ARBA00029447"/>
    </source>
</evidence>
<dbReference type="InterPro" id="IPR051310">
    <property type="entry name" value="MCP_chemotaxis"/>
</dbReference>
<dbReference type="InterPro" id="IPR003660">
    <property type="entry name" value="HAMP_dom"/>
</dbReference>
<dbReference type="GO" id="GO:0006935">
    <property type="term" value="P:chemotaxis"/>
    <property type="evidence" value="ECO:0007669"/>
    <property type="project" value="UniProtKB-KW"/>
</dbReference>
<evidence type="ECO:0000259" key="5">
    <source>
        <dbReference type="PROSITE" id="PS50111"/>
    </source>
</evidence>
<dbReference type="PROSITE" id="PS50111">
    <property type="entry name" value="CHEMOTAXIS_TRANSDUC_2"/>
    <property type="match status" value="1"/>
</dbReference>
<gene>
    <name evidence="7" type="ORF">SSE37_08113</name>
</gene>
<dbReference type="GO" id="GO:0007165">
    <property type="term" value="P:signal transduction"/>
    <property type="evidence" value="ECO:0007669"/>
    <property type="project" value="UniProtKB-KW"/>
</dbReference>
<keyword evidence="4" id="KW-0472">Membrane</keyword>
<dbReference type="Pfam" id="PF00015">
    <property type="entry name" value="MCPsignal"/>
    <property type="match status" value="1"/>
</dbReference>
<keyword evidence="8" id="KW-1185">Reference proteome</keyword>
<organism evidence="7 8">
    <name type="scientific">Sagittula stellata (strain ATCC 700073 / DSM 11524 / E-37)</name>
    <dbReference type="NCBI Taxonomy" id="388399"/>
    <lineage>
        <taxon>Bacteria</taxon>
        <taxon>Pseudomonadati</taxon>
        <taxon>Pseudomonadota</taxon>
        <taxon>Alphaproteobacteria</taxon>
        <taxon>Rhodobacterales</taxon>
        <taxon>Roseobacteraceae</taxon>
        <taxon>Sagittula</taxon>
    </lineage>
</organism>
<evidence type="ECO:0000313" key="7">
    <source>
        <dbReference type="EMBL" id="EBA09757.1"/>
    </source>
</evidence>
<dbReference type="AlphaFoldDB" id="A3JZ54"/>
<dbReference type="InterPro" id="IPR004089">
    <property type="entry name" value="MCPsignal_dom"/>
</dbReference>
<dbReference type="GO" id="GO:0004888">
    <property type="term" value="F:transmembrane signaling receptor activity"/>
    <property type="evidence" value="ECO:0007669"/>
    <property type="project" value="InterPro"/>
</dbReference>
<evidence type="ECO:0000256" key="1">
    <source>
        <dbReference type="ARBA" id="ARBA00022500"/>
    </source>
</evidence>
<feature type="domain" description="HAMP" evidence="6">
    <location>
        <begin position="322"/>
        <end position="375"/>
    </location>
</feature>
<dbReference type="PANTHER" id="PTHR43531">
    <property type="entry name" value="PROTEIN ICFG"/>
    <property type="match status" value="1"/>
</dbReference>
<dbReference type="eggNOG" id="COG0840">
    <property type="taxonomic scope" value="Bacteria"/>
</dbReference>
<dbReference type="PANTHER" id="PTHR43531:SF11">
    <property type="entry name" value="METHYL-ACCEPTING CHEMOTAXIS PROTEIN 3"/>
    <property type="match status" value="1"/>
</dbReference>
<dbReference type="RefSeq" id="WP_005855951.1">
    <property type="nucleotide sequence ID" value="NZ_AAYA01000002.1"/>
</dbReference>
<name>A3JZ54_SAGS3</name>
<dbReference type="Gene3D" id="6.10.340.10">
    <property type="match status" value="1"/>
</dbReference>
<dbReference type="GO" id="GO:0016020">
    <property type="term" value="C:membrane"/>
    <property type="evidence" value="ECO:0007669"/>
    <property type="project" value="InterPro"/>
</dbReference>
<dbReference type="EMBL" id="AAYA01000002">
    <property type="protein sequence ID" value="EBA09757.1"/>
    <property type="molecule type" value="Genomic_DNA"/>
</dbReference>